<dbReference type="OMA" id="EETVWRY"/>
<dbReference type="OrthoDB" id="2017782at2759"/>
<dbReference type="SUPFAM" id="SSF48452">
    <property type="entry name" value="TPR-like"/>
    <property type="match status" value="1"/>
</dbReference>
<gene>
    <name evidence="1" type="ORF">Esi_0064_0015</name>
</gene>
<evidence type="ECO:0000313" key="2">
    <source>
        <dbReference type="Proteomes" id="UP000002630"/>
    </source>
</evidence>
<reference evidence="1 2" key="1">
    <citation type="journal article" date="2010" name="Nature">
        <title>The Ectocarpus genome and the independent evolution of multicellularity in brown algae.</title>
        <authorList>
            <person name="Cock J.M."/>
            <person name="Sterck L."/>
            <person name="Rouze P."/>
            <person name="Scornet D."/>
            <person name="Allen A.E."/>
            <person name="Amoutzias G."/>
            <person name="Anthouard V."/>
            <person name="Artiguenave F."/>
            <person name="Aury J.M."/>
            <person name="Badger J.H."/>
            <person name="Beszteri B."/>
            <person name="Billiau K."/>
            <person name="Bonnet E."/>
            <person name="Bothwell J.H."/>
            <person name="Bowler C."/>
            <person name="Boyen C."/>
            <person name="Brownlee C."/>
            <person name="Carrano C.J."/>
            <person name="Charrier B."/>
            <person name="Cho G.Y."/>
            <person name="Coelho S.M."/>
            <person name="Collen J."/>
            <person name="Corre E."/>
            <person name="Da Silva C."/>
            <person name="Delage L."/>
            <person name="Delaroque N."/>
            <person name="Dittami S.M."/>
            <person name="Doulbeau S."/>
            <person name="Elias M."/>
            <person name="Farnham G."/>
            <person name="Gachon C.M."/>
            <person name="Gschloessl B."/>
            <person name="Heesch S."/>
            <person name="Jabbari K."/>
            <person name="Jubin C."/>
            <person name="Kawai H."/>
            <person name="Kimura K."/>
            <person name="Kloareg B."/>
            <person name="Kupper F.C."/>
            <person name="Lang D."/>
            <person name="Le Bail A."/>
            <person name="Leblanc C."/>
            <person name="Lerouge P."/>
            <person name="Lohr M."/>
            <person name="Lopez P.J."/>
            <person name="Martens C."/>
            <person name="Maumus F."/>
            <person name="Michel G."/>
            <person name="Miranda-Saavedra D."/>
            <person name="Morales J."/>
            <person name="Moreau H."/>
            <person name="Motomura T."/>
            <person name="Nagasato C."/>
            <person name="Napoli C.A."/>
            <person name="Nelson D.R."/>
            <person name="Nyvall-Collen P."/>
            <person name="Peters A.F."/>
            <person name="Pommier C."/>
            <person name="Potin P."/>
            <person name="Poulain J."/>
            <person name="Quesneville H."/>
            <person name="Read B."/>
            <person name="Rensing S.A."/>
            <person name="Ritter A."/>
            <person name="Rousvoal S."/>
            <person name="Samanta M."/>
            <person name="Samson G."/>
            <person name="Schroeder D.C."/>
            <person name="Segurens B."/>
            <person name="Strittmatter M."/>
            <person name="Tonon T."/>
            <person name="Tregear J.W."/>
            <person name="Valentin K."/>
            <person name="von Dassow P."/>
            <person name="Yamagishi T."/>
            <person name="Van de Peer Y."/>
            <person name="Wincker P."/>
        </authorList>
    </citation>
    <scope>NUCLEOTIDE SEQUENCE [LARGE SCALE GENOMIC DNA]</scope>
    <source>
        <strain evidence="2">Ec32 / CCAP1310/4</strain>
    </source>
</reference>
<organism evidence="1 2">
    <name type="scientific">Ectocarpus siliculosus</name>
    <name type="common">Brown alga</name>
    <name type="synonym">Conferva siliculosa</name>
    <dbReference type="NCBI Taxonomy" id="2880"/>
    <lineage>
        <taxon>Eukaryota</taxon>
        <taxon>Sar</taxon>
        <taxon>Stramenopiles</taxon>
        <taxon>Ochrophyta</taxon>
        <taxon>PX clade</taxon>
        <taxon>Phaeophyceae</taxon>
        <taxon>Ectocarpales</taxon>
        <taxon>Ectocarpaceae</taxon>
        <taxon>Ectocarpus</taxon>
    </lineage>
</organism>
<evidence type="ECO:0000313" key="1">
    <source>
        <dbReference type="EMBL" id="CBN74992.1"/>
    </source>
</evidence>
<sequence>MTTTHEDFETYDGGDYKIFVGRGMERFRRGEVAGSVSDFDRAISLQPRLEAYMWQRGISLYYADRFEEGSRQFRKDVALNPNDTEEAIWTFMCESRIPSVGFATAKQRLVKISNERRPYMRAAYSLFKGDASESDLAKQMEGSLGSNGAAGSGAPYFYANLYLGLYSEAKGDDVLARKYISAAVRSPYSKSGDYMCDVARVHQQARGW</sequence>
<dbReference type="PANTHER" id="PTHR47908:SF2">
    <property type="entry name" value="TETRATRICOPEPTIDE REPEAT (TPR)-LIKE SUPERFAMILY PROTEIN"/>
    <property type="match status" value="1"/>
</dbReference>
<dbReference type="EMBL" id="FN649741">
    <property type="protein sequence ID" value="CBN74992.1"/>
    <property type="molecule type" value="Genomic_DNA"/>
</dbReference>
<protein>
    <submittedName>
        <fullName evidence="1">Binding</fullName>
    </submittedName>
</protein>
<dbReference type="Proteomes" id="UP000002630">
    <property type="component" value="Linkage Group LG16"/>
</dbReference>
<dbReference type="InParanoid" id="D8LR87"/>
<dbReference type="AlphaFoldDB" id="D8LR87"/>
<keyword evidence="2" id="KW-1185">Reference proteome</keyword>
<proteinExistence type="predicted"/>
<dbReference type="eggNOG" id="ENOG502QR10">
    <property type="taxonomic scope" value="Eukaryota"/>
</dbReference>
<dbReference type="PANTHER" id="PTHR47908">
    <property type="match status" value="1"/>
</dbReference>
<dbReference type="Gene3D" id="1.25.40.10">
    <property type="entry name" value="Tetratricopeptide repeat domain"/>
    <property type="match status" value="1"/>
</dbReference>
<dbReference type="InterPro" id="IPR011990">
    <property type="entry name" value="TPR-like_helical_dom_sf"/>
</dbReference>
<accession>D8LR87</accession>
<name>D8LR87_ECTSI</name>
<dbReference type="GO" id="GO:0009507">
    <property type="term" value="C:chloroplast"/>
    <property type="evidence" value="ECO:0007669"/>
    <property type="project" value="TreeGrafter"/>
</dbReference>
<dbReference type="EMBL" id="FN648863">
    <property type="protein sequence ID" value="CBN74992.1"/>
    <property type="molecule type" value="Genomic_DNA"/>
</dbReference>